<dbReference type="SUPFAM" id="SSF161098">
    <property type="entry name" value="MetI-like"/>
    <property type="match status" value="1"/>
</dbReference>
<dbReference type="RefSeq" id="WP_245030215.1">
    <property type="nucleotide sequence ID" value="NZ_CP095075.1"/>
</dbReference>
<dbReference type="CDD" id="cd06261">
    <property type="entry name" value="TM_PBP2"/>
    <property type="match status" value="1"/>
</dbReference>
<dbReference type="InterPro" id="IPR035906">
    <property type="entry name" value="MetI-like_sf"/>
</dbReference>
<dbReference type="Proteomes" id="UP000830326">
    <property type="component" value="Chromosome"/>
</dbReference>
<organism evidence="8 9">
    <name type="scientific">Halobacillus amylolyticus</name>
    <dbReference type="NCBI Taxonomy" id="2932259"/>
    <lineage>
        <taxon>Bacteria</taxon>
        <taxon>Bacillati</taxon>
        <taxon>Bacillota</taxon>
        <taxon>Bacilli</taxon>
        <taxon>Bacillales</taxon>
        <taxon>Bacillaceae</taxon>
        <taxon>Halobacillus</taxon>
    </lineage>
</organism>
<feature type="domain" description="ABC transmembrane type-1" evidence="7">
    <location>
        <begin position="83"/>
        <end position="261"/>
    </location>
</feature>
<dbReference type="PANTHER" id="PTHR43839:SF3">
    <property type="entry name" value="OLIGOPEPTIDE ABC TRANSPORTER, PERMEASE PROTEIN"/>
    <property type="match status" value="1"/>
</dbReference>
<feature type="transmembrane region" description="Helical" evidence="6">
    <location>
        <begin position="81"/>
        <end position="102"/>
    </location>
</feature>
<protein>
    <submittedName>
        <fullName evidence="8">ABC transporter permease subunit</fullName>
    </submittedName>
</protein>
<proteinExistence type="inferred from homology"/>
<evidence type="ECO:0000256" key="1">
    <source>
        <dbReference type="ARBA" id="ARBA00004141"/>
    </source>
</evidence>
<evidence type="ECO:0000256" key="3">
    <source>
        <dbReference type="ARBA" id="ARBA00022692"/>
    </source>
</evidence>
<gene>
    <name evidence="8" type="ORF">MUO15_14485</name>
</gene>
<feature type="transmembrane region" description="Helical" evidence="6">
    <location>
        <begin position="12"/>
        <end position="32"/>
    </location>
</feature>
<evidence type="ECO:0000256" key="5">
    <source>
        <dbReference type="ARBA" id="ARBA00023136"/>
    </source>
</evidence>
<keyword evidence="3 6" id="KW-0812">Transmembrane</keyword>
<evidence type="ECO:0000259" key="7">
    <source>
        <dbReference type="PROSITE" id="PS50928"/>
    </source>
</evidence>
<keyword evidence="5 6" id="KW-0472">Membrane</keyword>
<dbReference type="EMBL" id="CP095075">
    <property type="protein sequence ID" value="UOR10825.1"/>
    <property type="molecule type" value="Genomic_DNA"/>
</dbReference>
<keyword evidence="2 6" id="KW-0813">Transport</keyword>
<evidence type="ECO:0000313" key="8">
    <source>
        <dbReference type="EMBL" id="UOR10825.1"/>
    </source>
</evidence>
<dbReference type="PROSITE" id="PS50928">
    <property type="entry name" value="ABC_TM1"/>
    <property type="match status" value="1"/>
</dbReference>
<reference evidence="8" key="1">
    <citation type="submission" date="2022-04" db="EMBL/GenBank/DDBJ databases">
        <title>Halobacillus sp. isolated from saltern.</title>
        <authorList>
            <person name="Won M."/>
            <person name="Lee C.-M."/>
            <person name="Woen H.-Y."/>
            <person name="Kwon S.-W."/>
        </authorList>
    </citation>
    <scope>NUCLEOTIDE SEQUENCE</scope>
    <source>
        <strain evidence="8">SSHM10-5</strain>
    </source>
</reference>
<dbReference type="PANTHER" id="PTHR43839">
    <property type="entry name" value="OPPC IN A BINDING PROTEIN-DEPENDENT TRANSPORT SYSTEM"/>
    <property type="match status" value="1"/>
</dbReference>
<evidence type="ECO:0000256" key="6">
    <source>
        <dbReference type="RuleBase" id="RU363032"/>
    </source>
</evidence>
<feature type="transmembrane region" description="Helical" evidence="6">
    <location>
        <begin position="154"/>
        <end position="174"/>
    </location>
</feature>
<sequence>MIKKVSKQPLLLLGAGFILLMLAGSFVHMIFFDSYVLKTPFLYDENTKLIGPPFAPFEHSILGTDMNGNHLFHYILQGAKFTIIGSLSIAFISFSLAFLIGIPLGFRYKGRFKIVENTISVLYFIPASLIAYNFLKPLLWEPISGFPTDLAFRLVVEAIVISILLAPPAIILIANETSVILKKEYVTSSKVLGGRPYHIYRHHLIPHIKGSLVTLFTRQTIQSLLVMIHLGVFELFFGGTKVGYGLGAGPPPPLPLNGHLL</sequence>
<dbReference type="Gene3D" id="1.10.3720.10">
    <property type="entry name" value="MetI-like"/>
    <property type="match status" value="1"/>
</dbReference>
<dbReference type="InterPro" id="IPR000515">
    <property type="entry name" value="MetI-like"/>
</dbReference>
<keyword evidence="4 6" id="KW-1133">Transmembrane helix</keyword>
<comment type="similarity">
    <text evidence="6">Belongs to the binding-protein-dependent transport system permease family.</text>
</comment>
<comment type="subcellular location">
    <subcellularLocation>
        <location evidence="6">Cell membrane</location>
        <topology evidence="6">Multi-pass membrane protein</topology>
    </subcellularLocation>
    <subcellularLocation>
        <location evidence="1">Membrane</location>
        <topology evidence="1">Multi-pass membrane protein</topology>
    </subcellularLocation>
</comment>
<dbReference type="Pfam" id="PF00528">
    <property type="entry name" value="BPD_transp_1"/>
    <property type="match status" value="1"/>
</dbReference>
<accession>A0ABY4H7I3</accession>
<evidence type="ECO:0000256" key="4">
    <source>
        <dbReference type="ARBA" id="ARBA00022989"/>
    </source>
</evidence>
<feature type="transmembrane region" description="Helical" evidence="6">
    <location>
        <begin position="114"/>
        <end position="134"/>
    </location>
</feature>
<name>A0ABY4H7I3_9BACI</name>
<evidence type="ECO:0000313" key="9">
    <source>
        <dbReference type="Proteomes" id="UP000830326"/>
    </source>
</evidence>
<keyword evidence="9" id="KW-1185">Reference proteome</keyword>
<evidence type="ECO:0000256" key="2">
    <source>
        <dbReference type="ARBA" id="ARBA00022448"/>
    </source>
</evidence>